<keyword evidence="1" id="KW-0175">Coiled coil</keyword>
<proteinExistence type="predicted"/>
<accession>A0A1G8X6X1</accession>
<dbReference type="STRING" id="1075417.SAMN05421823_101280"/>
<gene>
    <name evidence="5" type="ORF">SAMN05421823_101280</name>
</gene>
<dbReference type="AlphaFoldDB" id="A0A1G8X6X1"/>
<feature type="compositionally biased region" description="Polar residues" evidence="2">
    <location>
        <begin position="94"/>
        <end position="106"/>
    </location>
</feature>
<organism evidence="5 6">
    <name type="scientific">Catalinimonas alkaloidigena</name>
    <dbReference type="NCBI Taxonomy" id="1075417"/>
    <lineage>
        <taxon>Bacteria</taxon>
        <taxon>Pseudomonadati</taxon>
        <taxon>Bacteroidota</taxon>
        <taxon>Cytophagia</taxon>
        <taxon>Cytophagales</taxon>
        <taxon>Catalimonadaceae</taxon>
        <taxon>Catalinimonas</taxon>
    </lineage>
</organism>
<feature type="coiled-coil region" evidence="1">
    <location>
        <begin position="193"/>
        <end position="220"/>
    </location>
</feature>
<dbReference type="Pfam" id="PF14257">
    <property type="entry name" value="DUF4349"/>
    <property type="match status" value="1"/>
</dbReference>
<dbReference type="InterPro" id="IPR025645">
    <property type="entry name" value="DUF4349"/>
</dbReference>
<sequence>MKKLWIVWCLCAMACSQPETTDALASLSAEEAPSFLSHDAVPRDVAEVAQAAPARPDRKIIRTATLHLDVDHAAQRSRQIDSLAQTHGGYVGHSEQQQTSVYTRQSPHTRDSVRVVTGTRSSIRVVVRVPADHYAAVLQALEQLATRVTYRATDTQDVSEEFVDLEARLRTKREVEERYIDILRKQATQVEDILAAEDKLRKIREEIEVAEGRLRYLQHQVGFSTIQLELQEPVRETIHYAFVVPTTEPAPEFFFTAHLADGLRAGWQGILYALVGLSYAWPLLVLAFGVAALRWQRTQKAKAP</sequence>
<feature type="transmembrane region" description="Helical" evidence="3">
    <location>
        <begin position="270"/>
        <end position="293"/>
    </location>
</feature>
<evidence type="ECO:0000313" key="6">
    <source>
        <dbReference type="Proteomes" id="UP000198510"/>
    </source>
</evidence>
<protein>
    <recommendedName>
        <fullName evidence="4">DUF4349 domain-containing protein</fullName>
    </recommendedName>
</protein>
<dbReference type="RefSeq" id="WP_176955857.1">
    <property type="nucleotide sequence ID" value="NZ_FNFO01000001.1"/>
</dbReference>
<evidence type="ECO:0000256" key="1">
    <source>
        <dbReference type="SAM" id="Coils"/>
    </source>
</evidence>
<keyword evidence="3" id="KW-0812">Transmembrane</keyword>
<evidence type="ECO:0000256" key="2">
    <source>
        <dbReference type="SAM" id="MobiDB-lite"/>
    </source>
</evidence>
<name>A0A1G8X6X1_9BACT</name>
<feature type="region of interest" description="Disordered" evidence="2">
    <location>
        <begin position="89"/>
        <end position="108"/>
    </location>
</feature>
<evidence type="ECO:0000256" key="3">
    <source>
        <dbReference type="SAM" id="Phobius"/>
    </source>
</evidence>
<feature type="domain" description="DUF4349" evidence="4">
    <location>
        <begin position="58"/>
        <end position="295"/>
    </location>
</feature>
<keyword evidence="6" id="KW-1185">Reference proteome</keyword>
<keyword evidence="3" id="KW-0472">Membrane</keyword>
<dbReference type="Proteomes" id="UP000198510">
    <property type="component" value="Unassembled WGS sequence"/>
</dbReference>
<keyword evidence="3" id="KW-1133">Transmembrane helix</keyword>
<evidence type="ECO:0000259" key="4">
    <source>
        <dbReference type="Pfam" id="PF14257"/>
    </source>
</evidence>
<dbReference type="EMBL" id="FNFO01000001">
    <property type="protein sequence ID" value="SDJ86147.1"/>
    <property type="molecule type" value="Genomic_DNA"/>
</dbReference>
<evidence type="ECO:0000313" key="5">
    <source>
        <dbReference type="EMBL" id="SDJ86147.1"/>
    </source>
</evidence>
<reference evidence="5 6" key="1">
    <citation type="submission" date="2016-10" db="EMBL/GenBank/DDBJ databases">
        <authorList>
            <person name="de Groot N.N."/>
        </authorList>
    </citation>
    <scope>NUCLEOTIDE SEQUENCE [LARGE SCALE GENOMIC DNA]</scope>
    <source>
        <strain evidence="5 6">DSM 25186</strain>
    </source>
</reference>